<gene>
    <name evidence="2" type="ORF">ABDJ40_02380</name>
</gene>
<dbReference type="Proteomes" id="UP001462640">
    <property type="component" value="Unassembled WGS sequence"/>
</dbReference>
<evidence type="ECO:0000256" key="1">
    <source>
        <dbReference type="SAM" id="SignalP"/>
    </source>
</evidence>
<protein>
    <submittedName>
        <fullName evidence="2">Uncharacterized protein</fullName>
    </submittedName>
</protein>
<organism evidence="2 3">
    <name type="scientific">Roseateles flavus</name>
    <dbReference type="NCBI Taxonomy" id="3149041"/>
    <lineage>
        <taxon>Bacteria</taxon>
        <taxon>Pseudomonadati</taxon>
        <taxon>Pseudomonadota</taxon>
        <taxon>Betaproteobacteria</taxon>
        <taxon>Burkholderiales</taxon>
        <taxon>Sphaerotilaceae</taxon>
        <taxon>Roseateles</taxon>
    </lineage>
</organism>
<evidence type="ECO:0000313" key="2">
    <source>
        <dbReference type="EMBL" id="MEO3711610.1"/>
    </source>
</evidence>
<keyword evidence="1" id="KW-0732">Signal</keyword>
<feature type="signal peptide" evidence="1">
    <location>
        <begin position="1"/>
        <end position="21"/>
    </location>
</feature>
<dbReference type="RefSeq" id="WP_347605642.1">
    <property type="nucleotide sequence ID" value="NZ_JBDPZC010000001.1"/>
</dbReference>
<sequence length="334" mass="35318">MQRQHLLLGAVILACAGAAHADWSPRVMSGQYVATVSYGGGSLSYAEDWRSSGPLGTLAGQMKAVPYSMQNGLNDFMRQAAANQGVNFQSGALTGDVNVRVQPQGNGTVLMTLGGISYDAYTQFSGKRWGIISYSCVNHASLGNLQVTAQYGAANGELPSDKIGVTANVGSSTDCDSNLSWILPILGNIIVNKVEGKIDQGVLNGVQGSLALVKDSLFFGRDQNYLTGLNKLIPADKVVSLPNGQTFPIGQYVNNNLAYLIANSQISVQLGKGAVVQGVYGTGEPMSNVISGRVITLNLSVPGVSFSVDLIEKLNVQWQWKCSLRDPSKSCPIP</sequence>
<feature type="chain" id="PRO_5046553316" evidence="1">
    <location>
        <begin position="22"/>
        <end position="334"/>
    </location>
</feature>
<accession>A0ABV0G978</accession>
<dbReference type="PROSITE" id="PS51257">
    <property type="entry name" value="PROKAR_LIPOPROTEIN"/>
    <property type="match status" value="1"/>
</dbReference>
<dbReference type="EMBL" id="JBDPZC010000001">
    <property type="protein sequence ID" value="MEO3711610.1"/>
    <property type="molecule type" value="Genomic_DNA"/>
</dbReference>
<comment type="caution">
    <text evidence="2">The sequence shown here is derived from an EMBL/GenBank/DDBJ whole genome shotgun (WGS) entry which is preliminary data.</text>
</comment>
<proteinExistence type="predicted"/>
<evidence type="ECO:0000313" key="3">
    <source>
        <dbReference type="Proteomes" id="UP001462640"/>
    </source>
</evidence>
<name>A0ABV0G978_9BURK</name>
<reference evidence="2 3" key="1">
    <citation type="submission" date="2024-05" db="EMBL/GenBank/DDBJ databases">
        <title>Roseateles sp. 2.12 16S ribosomal RNA gene Genome sequencing and assembly.</title>
        <authorList>
            <person name="Woo H."/>
        </authorList>
    </citation>
    <scope>NUCLEOTIDE SEQUENCE [LARGE SCALE GENOMIC DNA]</scope>
    <source>
        <strain evidence="2 3">2.12</strain>
    </source>
</reference>
<keyword evidence="3" id="KW-1185">Reference proteome</keyword>